<organism evidence="1 2">
    <name type="scientific">Catharanthus roseus</name>
    <name type="common">Madagascar periwinkle</name>
    <name type="synonym">Vinca rosea</name>
    <dbReference type="NCBI Taxonomy" id="4058"/>
    <lineage>
        <taxon>Eukaryota</taxon>
        <taxon>Viridiplantae</taxon>
        <taxon>Streptophyta</taxon>
        <taxon>Embryophyta</taxon>
        <taxon>Tracheophyta</taxon>
        <taxon>Spermatophyta</taxon>
        <taxon>Magnoliopsida</taxon>
        <taxon>eudicotyledons</taxon>
        <taxon>Gunneridae</taxon>
        <taxon>Pentapetalae</taxon>
        <taxon>asterids</taxon>
        <taxon>lamiids</taxon>
        <taxon>Gentianales</taxon>
        <taxon>Apocynaceae</taxon>
        <taxon>Rauvolfioideae</taxon>
        <taxon>Vinceae</taxon>
        <taxon>Catharanthinae</taxon>
        <taxon>Catharanthus</taxon>
    </lineage>
</organism>
<dbReference type="EMBL" id="CM044705">
    <property type="protein sequence ID" value="KAI5661800.1"/>
    <property type="molecule type" value="Genomic_DNA"/>
</dbReference>
<evidence type="ECO:0000313" key="1">
    <source>
        <dbReference type="EMBL" id="KAI5661800.1"/>
    </source>
</evidence>
<gene>
    <name evidence="1" type="ORF">M9H77_21123</name>
</gene>
<sequence>MKLANLSCTYRMYPYNLFSLSMQDSWAAAEDTNITNDDQNHRHSPCCCHRQLRTSTVRQLAWVSWSQYVGVPHSPLAHDIWPIRKRLMSYC</sequence>
<reference evidence="2" key="1">
    <citation type="journal article" date="2023" name="Nat. Plants">
        <title>Single-cell RNA sequencing provides a high-resolution roadmap for understanding the multicellular compartmentation of specialized metabolism.</title>
        <authorList>
            <person name="Sun S."/>
            <person name="Shen X."/>
            <person name="Li Y."/>
            <person name="Li Y."/>
            <person name="Wang S."/>
            <person name="Li R."/>
            <person name="Zhang H."/>
            <person name="Shen G."/>
            <person name="Guo B."/>
            <person name="Wei J."/>
            <person name="Xu J."/>
            <person name="St-Pierre B."/>
            <person name="Chen S."/>
            <person name="Sun C."/>
        </authorList>
    </citation>
    <scope>NUCLEOTIDE SEQUENCE [LARGE SCALE GENOMIC DNA]</scope>
</reference>
<keyword evidence="2" id="KW-1185">Reference proteome</keyword>
<proteinExistence type="predicted"/>
<evidence type="ECO:0000313" key="2">
    <source>
        <dbReference type="Proteomes" id="UP001060085"/>
    </source>
</evidence>
<dbReference type="Proteomes" id="UP001060085">
    <property type="component" value="Linkage Group LG05"/>
</dbReference>
<accession>A0ACC0AN55</accession>
<protein>
    <submittedName>
        <fullName evidence="1">Uncharacterized protein</fullName>
    </submittedName>
</protein>
<comment type="caution">
    <text evidence="1">The sequence shown here is derived from an EMBL/GenBank/DDBJ whole genome shotgun (WGS) entry which is preliminary data.</text>
</comment>
<name>A0ACC0AN55_CATRO</name>